<name>A0A8T2AX41_9BRAS</name>
<dbReference type="InterPro" id="IPR055411">
    <property type="entry name" value="LRR_FXL15/At3g58940/PEG3-like"/>
</dbReference>
<evidence type="ECO:0000313" key="3">
    <source>
        <dbReference type="Proteomes" id="UP000694240"/>
    </source>
</evidence>
<dbReference type="AlphaFoldDB" id="A0A8T2AX41"/>
<dbReference type="Proteomes" id="UP000694240">
    <property type="component" value="Chromosome 8"/>
</dbReference>
<dbReference type="PANTHER" id="PTHR31293">
    <property type="entry name" value="RNI-LIKE SUPERFAMILY PROTEIN"/>
    <property type="match status" value="1"/>
</dbReference>
<organism evidence="2 3">
    <name type="scientific">Arabidopsis thaliana x Arabidopsis arenosa</name>
    <dbReference type="NCBI Taxonomy" id="1240361"/>
    <lineage>
        <taxon>Eukaryota</taxon>
        <taxon>Viridiplantae</taxon>
        <taxon>Streptophyta</taxon>
        <taxon>Embryophyta</taxon>
        <taxon>Tracheophyta</taxon>
        <taxon>Spermatophyta</taxon>
        <taxon>Magnoliopsida</taxon>
        <taxon>eudicotyledons</taxon>
        <taxon>Gunneridae</taxon>
        <taxon>Pentapetalae</taxon>
        <taxon>rosids</taxon>
        <taxon>malvids</taxon>
        <taxon>Brassicales</taxon>
        <taxon>Brassicaceae</taxon>
        <taxon>Camelineae</taxon>
        <taxon>Arabidopsis</taxon>
    </lineage>
</organism>
<gene>
    <name evidence="2" type="ORF">ISN45_Aa03g028670</name>
</gene>
<dbReference type="InterPro" id="IPR055294">
    <property type="entry name" value="FBL60-like"/>
</dbReference>
<accession>A0A8T2AX41</accession>
<proteinExistence type="predicted"/>
<comment type="caution">
    <text evidence="2">The sequence shown here is derived from an EMBL/GenBank/DDBJ whole genome shotgun (WGS) entry which is preliminary data.</text>
</comment>
<dbReference type="PANTHER" id="PTHR31293:SF12">
    <property type="entry name" value="RNI-LIKE SUPERFAMILY PROTEIN"/>
    <property type="match status" value="1"/>
</dbReference>
<reference evidence="2 3" key="1">
    <citation type="submission" date="2020-12" db="EMBL/GenBank/DDBJ databases">
        <title>Concerted genomic and epigenomic changes stabilize Arabidopsis allopolyploids.</title>
        <authorList>
            <person name="Chen Z."/>
        </authorList>
    </citation>
    <scope>NUCLEOTIDE SEQUENCE [LARGE SCALE GENOMIC DNA]</scope>
    <source>
        <strain evidence="2">Allo738</strain>
        <tissue evidence="2">Leaf</tissue>
    </source>
</reference>
<evidence type="ECO:0000313" key="2">
    <source>
        <dbReference type="EMBL" id="KAG7578693.1"/>
    </source>
</evidence>
<sequence>MCNALEHGVSEFHLDREPAWWRWRDLPSEVFTSTTLVKLSLGTRLRCQGIPSDTSLPALRILFLNSIWFEEDQSFDVFLAACPALEDLTIHYKVYQGHSYVISSKTIKKLSVTFSFGFDFAFSRIISFDTPNVIHFYYSDYIWWESPQCRLDSFAKATLDLHFFNDDKRYVKNGADMTDLISRIRNVKNLHLTSSIVEVNTCGLPVFNNLVDLVFSSKQKGWKLLLPRLLHCSLYDIGLLDPPE</sequence>
<feature type="domain" description="F-box/LRR-repeat protein 15/At3g58940/PEG3-like LRR" evidence="1">
    <location>
        <begin position="6"/>
        <end position="134"/>
    </location>
</feature>
<keyword evidence="3" id="KW-1185">Reference proteome</keyword>
<protein>
    <submittedName>
        <fullName evidence="2">Leucine-rich repeat 2</fullName>
    </submittedName>
</protein>
<dbReference type="EMBL" id="JAEFBK010000008">
    <property type="protein sequence ID" value="KAG7578693.1"/>
    <property type="molecule type" value="Genomic_DNA"/>
</dbReference>
<evidence type="ECO:0000259" key="1">
    <source>
        <dbReference type="Pfam" id="PF24758"/>
    </source>
</evidence>
<dbReference type="Pfam" id="PF24758">
    <property type="entry name" value="LRR_At5g56370"/>
    <property type="match status" value="1"/>
</dbReference>